<sequence>MARWQPHAPERLVVAALDLFAQRGYENTTVIDIAERAGLTKSTFFRYFPDKREVLFGGDTMTDLLATGIAAAPVTATPLEAVAHALDAVGRDAFTPARRAFTARRQAVIAAHAELQEREALKGLGLTAALADALRRRGVADLTSRVAAELGALTLKIAYERWSDTTNTDEFTDVARRTLSEVHAASASSLPADVGSGEGRPAPSPVLGRLRG</sequence>
<keyword evidence="3" id="KW-0804">Transcription</keyword>
<dbReference type="InterPro" id="IPR050109">
    <property type="entry name" value="HTH-type_TetR-like_transc_reg"/>
</dbReference>
<dbReference type="InterPro" id="IPR009057">
    <property type="entry name" value="Homeodomain-like_sf"/>
</dbReference>
<gene>
    <name evidence="7" type="ORF">E7Y31_22940</name>
</gene>
<dbReference type="AlphaFoldDB" id="A0A4S5BI88"/>
<accession>A0A4S5BI88</accession>
<feature type="DNA-binding region" description="H-T-H motif" evidence="4">
    <location>
        <begin position="29"/>
        <end position="48"/>
    </location>
</feature>
<dbReference type="InterPro" id="IPR001647">
    <property type="entry name" value="HTH_TetR"/>
</dbReference>
<comment type="caution">
    <text evidence="7">The sequence shown here is derived from an EMBL/GenBank/DDBJ whole genome shotgun (WGS) entry which is preliminary data.</text>
</comment>
<reference evidence="7 8" key="1">
    <citation type="submission" date="2019-04" db="EMBL/GenBank/DDBJ databases">
        <title>Draft genome sequences for three unisolated Alnus-infective Frankia Sp+ strains, AgTrS, AiOr and AvVan, the first sequenced Frankia strains able to sporulate in-planta.</title>
        <authorList>
            <person name="Bethencourt L."/>
            <person name="Vautrin F."/>
            <person name="Taib N."/>
            <person name="Dubost A."/>
            <person name="Castro-Garcia L."/>
            <person name="Imbaud O."/>
            <person name="Abrouk D."/>
            <person name="Fournier P."/>
            <person name="Briolay J."/>
            <person name="Nguyen A."/>
            <person name="Normand P."/>
            <person name="Fernandez M.P."/>
            <person name="Brochier-Armanet C."/>
            <person name="Herrera-Belaroussi A."/>
        </authorList>
    </citation>
    <scope>NUCLEOTIDE SEQUENCE [LARGE SCALE GENOMIC DNA]</scope>
    <source>
        <strain evidence="7 8">AvVan</strain>
    </source>
</reference>
<dbReference type="GO" id="GO:0000976">
    <property type="term" value="F:transcription cis-regulatory region binding"/>
    <property type="evidence" value="ECO:0007669"/>
    <property type="project" value="TreeGrafter"/>
</dbReference>
<dbReference type="PROSITE" id="PS50977">
    <property type="entry name" value="HTH_TETR_2"/>
    <property type="match status" value="1"/>
</dbReference>
<dbReference type="EMBL" id="SSXH01001043">
    <property type="protein sequence ID" value="THJ28996.1"/>
    <property type="molecule type" value="Genomic_DNA"/>
</dbReference>
<evidence type="ECO:0000313" key="7">
    <source>
        <dbReference type="EMBL" id="THJ28996.1"/>
    </source>
</evidence>
<proteinExistence type="predicted"/>
<dbReference type="PANTHER" id="PTHR30055:SF238">
    <property type="entry name" value="MYCOFACTOCIN BIOSYNTHESIS TRANSCRIPTIONAL REGULATOR MFTR-RELATED"/>
    <property type="match status" value="1"/>
</dbReference>
<evidence type="ECO:0000259" key="6">
    <source>
        <dbReference type="PROSITE" id="PS50977"/>
    </source>
</evidence>
<organism evidence="7 8">
    <name type="scientific">Candidatus Frankia alpina</name>
    <dbReference type="NCBI Taxonomy" id="2699483"/>
    <lineage>
        <taxon>Bacteria</taxon>
        <taxon>Bacillati</taxon>
        <taxon>Actinomycetota</taxon>
        <taxon>Actinomycetes</taxon>
        <taxon>Frankiales</taxon>
        <taxon>Frankiaceae</taxon>
        <taxon>Frankia</taxon>
    </lineage>
</organism>
<evidence type="ECO:0000256" key="5">
    <source>
        <dbReference type="SAM" id="MobiDB-lite"/>
    </source>
</evidence>
<keyword evidence="8" id="KW-1185">Reference proteome</keyword>
<dbReference type="OrthoDB" id="4746440at2"/>
<feature type="region of interest" description="Disordered" evidence="5">
    <location>
        <begin position="186"/>
        <end position="212"/>
    </location>
</feature>
<evidence type="ECO:0000256" key="1">
    <source>
        <dbReference type="ARBA" id="ARBA00023015"/>
    </source>
</evidence>
<dbReference type="GO" id="GO:0003700">
    <property type="term" value="F:DNA-binding transcription factor activity"/>
    <property type="evidence" value="ECO:0007669"/>
    <property type="project" value="TreeGrafter"/>
</dbReference>
<dbReference type="Pfam" id="PF00440">
    <property type="entry name" value="TetR_N"/>
    <property type="match status" value="1"/>
</dbReference>
<keyword evidence="1" id="KW-0805">Transcription regulation</keyword>
<dbReference type="PRINTS" id="PR00455">
    <property type="entry name" value="HTHTETR"/>
</dbReference>
<feature type="domain" description="HTH tetR-type" evidence="6">
    <location>
        <begin position="6"/>
        <end position="66"/>
    </location>
</feature>
<evidence type="ECO:0000256" key="2">
    <source>
        <dbReference type="ARBA" id="ARBA00023125"/>
    </source>
</evidence>
<dbReference type="Gene3D" id="1.10.357.10">
    <property type="entry name" value="Tetracycline Repressor, domain 2"/>
    <property type="match status" value="1"/>
</dbReference>
<evidence type="ECO:0000313" key="8">
    <source>
        <dbReference type="Proteomes" id="UP000305282"/>
    </source>
</evidence>
<dbReference type="RefSeq" id="WP_136449699.1">
    <property type="nucleotide sequence ID" value="NZ_CADCWT010000333.1"/>
</dbReference>
<name>A0A4S5BI88_9ACTN</name>
<evidence type="ECO:0000256" key="3">
    <source>
        <dbReference type="ARBA" id="ARBA00023163"/>
    </source>
</evidence>
<keyword evidence="2 4" id="KW-0238">DNA-binding</keyword>
<evidence type="ECO:0000256" key="4">
    <source>
        <dbReference type="PROSITE-ProRule" id="PRU00335"/>
    </source>
</evidence>
<dbReference type="SUPFAM" id="SSF46689">
    <property type="entry name" value="Homeodomain-like"/>
    <property type="match status" value="1"/>
</dbReference>
<protein>
    <submittedName>
        <fullName evidence="7">TetR family transcriptional regulator</fullName>
    </submittedName>
</protein>
<dbReference type="PANTHER" id="PTHR30055">
    <property type="entry name" value="HTH-TYPE TRANSCRIPTIONAL REGULATOR RUTR"/>
    <property type="match status" value="1"/>
</dbReference>
<dbReference type="Proteomes" id="UP000305282">
    <property type="component" value="Unassembled WGS sequence"/>
</dbReference>